<dbReference type="InterPro" id="IPR001466">
    <property type="entry name" value="Beta-lactam-related"/>
</dbReference>
<keyword evidence="1" id="KW-0378">Hydrolase</keyword>
<dbReference type="InterPro" id="IPR050789">
    <property type="entry name" value="Diverse_Enzym_Activities"/>
</dbReference>
<dbReference type="Gene3D" id="3.40.710.10">
    <property type="entry name" value="DD-peptidase/beta-lactamase superfamily"/>
    <property type="match status" value="1"/>
</dbReference>
<dbReference type="EMBL" id="JAUSTY010000008">
    <property type="protein sequence ID" value="MDQ0166309.1"/>
    <property type="molecule type" value="Genomic_DNA"/>
</dbReference>
<comment type="caution">
    <text evidence="3">The sequence shown here is derived from an EMBL/GenBank/DDBJ whole genome shotgun (WGS) entry which is preliminary data.</text>
</comment>
<dbReference type="Pfam" id="PF00144">
    <property type="entry name" value="Beta-lactamase"/>
    <property type="match status" value="1"/>
</dbReference>
<evidence type="ECO:0000313" key="3">
    <source>
        <dbReference type="EMBL" id="MDQ0166309.1"/>
    </source>
</evidence>
<evidence type="ECO:0000259" key="2">
    <source>
        <dbReference type="Pfam" id="PF00144"/>
    </source>
</evidence>
<keyword evidence="4" id="KW-1185">Reference proteome</keyword>
<sequence>MKLSLVLTFLENEIKKNRLPGAVLHVSHRGQLVCQEALGYKTVFPTPTEMKLDTVFDLASLTKVIATLPATLKLLEEGKLGLYDSVSKHIPEFDSHDKDKIRIFHLLTHSSGLVADRPYHKQQLAKKEILEAICAEQLIYEPGQKVIYSDLGMILLSFLIERVTGEAFDQYCAKVIFDPLDMKDTGFNPSFPIERYAATELCPIRQEYKCGIVHDEKAETMGGVSGHAGLFSTVQDLAKFARMIELNGRDKPILSEASIRLSKKNFTPALDEGRGLGWMMKSPISYSACGELFSDLSYGHTGFTGTSLWFDPEEELHVILLTNRVHYGREPHILDIRPKVHNMIRAMF</sequence>
<dbReference type="PANTHER" id="PTHR43283:SF11">
    <property type="entry name" value="BETA-LACTAMASE-RELATED DOMAIN-CONTAINING PROTEIN"/>
    <property type="match status" value="1"/>
</dbReference>
<dbReference type="InterPro" id="IPR012338">
    <property type="entry name" value="Beta-lactam/transpept-like"/>
</dbReference>
<dbReference type="Proteomes" id="UP001235840">
    <property type="component" value="Unassembled WGS sequence"/>
</dbReference>
<evidence type="ECO:0000313" key="4">
    <source>
        <dbReference type="Proteomes" id="UP001235840"/>
    </source>
</evidence>
<evidence type="ECO:0000256" key="1">
    <source>
        <dbReference type="ARBA" id="ARBA00022801"/>
    </source>
</evidence>
<accession>A0ABT9VZL0</accession>
<reference evidence="3 4" key="1">
    <citation type="submission" date="2023-07" db="EMBL/GenBank/DDBJ databases">
        <title>Genomic Encyclopedia of Type Strains, Phase IV (KMG-IV): sequencing the most valuable type-strain genomes for metagenomic binning, comparative biology and taxonomic classification.</title>
        <authorList>
            <person name="Goeker M."/>
        </authorList>
    </citation>
    <scope>NUCLEOTIDE SEQUENCE [LARGE SCALE GENOMIC DNA]</scope>
    <source>
        <strain evidence="3 4">DSM 12751</strain>
    </source>
</reference>
<name>A0ABT9VZL0_9BACI</name>
<proteinExistence type="predicted"/>
<dbReference type="SUPFAM" id="SSF56601">
    <property type="entry name" value="beta-lactamase/transpeptidase-like"/>
    <property type="match status" value="1"/>
</dbReference>
<gene>
    <name evidence="3" type="ORF">J2S11_002213</name>
</gene>
<organism evidence="3 4">
    <name type="scientific">Caldalkalibacillus horti</name>
    <dbReference type="NCBI Taxonomy" id="77523"/>
    <lineage>
        <taxon>Bacteria</taxon>
        <taxon>Bacillati</taxon>
        <taxon>Bacillota</taxon>
        <taxon>Bacilli</taxon>
        <taxon>Bacillales</taxon>
        <taxon>Bacillaceae</taxon>
        <taxon>Caldalkalibacillus</taxon>
    </lineage>
</organism>
<dbReference type="RefSeq" id="WP_307394409.1">
    <property type="nucleotide sequence ID" value="NZ_BAAADK010000020.1"/>
</dbReference>
<feature type="domain" description="Beta-lactamase-related" evidence="2">
    <location>
        <begin position="13"/>
        <end position="329"/>
    </location>
</feature>
<dbReference type="PANTHER" id="PTHR43283">
    <property type="entry name" value="BETA-LACTAMASE-RELATED"/>
    <property type="match status" value="1"/>
</dbReference>
<protein>
    <submittedName>
        <fullName evidence="3">CubicO group peptidase (Beta-lactamase class C family)</fullName>
    </submittedName>
</protein>